<dbReference type="Proteomes" id="UP000298213">
    <property type="component" value="Unassembled WGS sequence"/>
</dbReference>
<protein>
    <submittedName>
        <fullName evidence="1">DUF2218 domain-containing protein</fullName>
    </submittedName>
</protein>
<dbReference type="OrthoDB" id="9806511at2"/>
<name>A0A4Y8ZNI1_9SPHN</name>
<dbReference type="Pfam" id="PF09981">
    <property type="entry name" value="DUF2218"/>
    <property type="match status" value="1"/>
</dbReference>
<gene>
    <name evidence="1" type="ORF">E2493_20550</name>
</gene>
<dbReference type="AlphaFoldDB" id="A0A4Y8ZNI1"/>
<dbReference type="PIRSF" id="PIRSF028291">
    <property type="entry name" value="UCP028291"/>
    <property type="match status" value="1"/>
</dbReference>
<organism evidence="1 2">
    <name type="scientific">Sphingomonas parva</name>
    <dbReference type="NCBI Taxonomy" id="2555898"/>
    <lineage>
        <taxon>Bacteria</taxon>
        <taxon>Pseudomonadati</taxon>
        <taxon>Pseudomonadota</taxon>
        <taxon>Alphaproteobacteria</taxon>
        <taxon>Sphingomonadales</taxon>
        <taxon>Sphingomonadaceae</taxon>
        <taxon>Sphingomonas</taxon>
    </lineage>
</organism>
<evidence type="ECO:0000313" key="2">
    <source>
        <dbReference type="Proteomes" id="UP000298213"/>
    </source>
</evidence>
<proteinExistence type="predicted"/>
<comment type="caution">
    <text evidence="1">The sequence shown here is derived from an EMBL/GenBank/DDBJ whole genome shotgun (WGS) entry which is preliminary data.</text>
</comment>
<evidence type="ECO:0000313" key="1">
    <source>
        <dbReference type="EMBL" id="TFI56359.1"/>
    </source>
</evidence>
<dbReference type="Gene3D" id="3.30.310.50">
    <property type="entry name" value="Alpha-D-phosphohexomutase, C-terminal domain"/>
    <property type="match status" value="1"/>
</dbReference>
<keyword evidence="2" id="KW-1185">Reference proteome</keyword>
<accession>A0A4Y8ZNI1</accession>
<reference evidence="1 2" key="1">
    <citation type="submission" date="2019-03" db="EMBL/GenBank/DDBJ databases">
        <title>Genome sequence of Sphingomonas sp. 17J27-24.</title>
        <authorList>
            <person name="Kim M."/>
            <person name="Maeng S."/>
            <person name="Sathiyaraj S."/>
        </authorList>
    </citation>
    <scope>NUCLEOTIDE SEQUENCE [LARGE SCALE GENOMIC DNA]</scope>
    <source>
        <strain evidence="1 2">17J27-24</strain>
    </source>
</reference>
<dbReference type="EMBL" id="SPDV01000095">
    <property type="protein sequence ID" value="TFI56359.1"/>
    <property type="molecule type" value="Genomic_DNA"/>
</dbReference>
<dbReference type="InterPro" id="IPR014543">
    <property type="entry name" value="UCP028291"/>
</dbReference>
<sequence>MIETADVPTAHGAKYMQQLLKHWSHKLETHLDGDAGSVLFDAALARFAAGPAALAVTLEAETAEVLERMKSVLATHLDRFAFREAPLAFDWKVAA</sequence>